<accession>A0AA37F4P1</accession>
<feature type="compositionally biased region" description="Basic and acidic residues" evidence="1">
    <location>
        <begin position="13"/>
        <end position="28"/>
    </location>
</feature>
<dbReference type="Proteomes" id="UP000627984">
    <property type="component" value="Unassembled WGS sequence"/>
</dbReference>
<evidence type="ECO:0000313" key="2">
    <source>
        <dbReference type="EMBL" id="GGK68662.1"/>
    </source>
</evidence>
<dbReference type="AlphaFoldDB" id="A0AA37F4P1"/>
<organism evidence="2 3">
    <name type="scientific">Planomonospora parontospora</name>
    <dbReference type="NCBI Taxonomy" id="58119"/>
    <lineage>
        <taxon>Bacteria</taxon>
        <taxon>Bacillati</taxon>
        <taxon>Actinomycetota</taxon>
        <taxon>Actinomycetes</taxon>
        <taxon>Streptosporangiales</taxon>
        <taxon>Streptosporangiaceae</taxon>
        <taxon>Planomonospora</taxon>
    </lineage>
</organism>
<feature type="region of interest" description="Disordered" evidence="1">
    <location>
        <begin position="1"/>
        <end position="31"/>
    </location>
</feature>
<sequence>MAWHLEGASPEGETGHADWCRGHVRGPDDAAALPEPPAVVIGGRTLRNLGRPRLPGVLGTLGGPAETVAGRVACYGFTYKKILTCEGSP</sequence>
<protein>
    <submittedName>
        <fullName evidence="2">Uncharacterized protein</fullName>
    </submittedName>
</protein>
<gene>
    <name evidence="2" type="ORF">GCM10010126_30080</name>
</gene>
<reference evidence="2" key="1">
    <citation type="journal article" date="2014" name="Int. J. Syst. Evol. Microbiol.">
        <title>Complete genome sequence of Corynebacterium casei LMG S-19264T (=DSM 44701T), isolated from a smear-ripened cheese.</title>
        <authorList>
            <consortium name="US DOE Joint Genome Institute (JGI-PGF)"/>
            <person name="Walter F."/>
            <person name="Albersmeier A."/>
            <person name="Kalinowski J."/>
            <person name="Ruckert C."/>
        </authorList>
    </citation>
    <scope>NUCLEOTIDE SEQUENCE</scope>
    <source>
        <strain evidence="2">JCM 3093</strain>
    </source>
</reference>
<reference evidence="2" key="2">
    <citation type="submission" date="2022-09" db="EMBL/GenBank/DDBJ databases">
        <authorList>
            <person name="Sun Q."/>
            <person name="Ohkuma M."/>
        </authorList>
    </citation>
    <scope>NUCLEOTIDE SEQUENCE</scope>
    <source>
        <strain evidence="2">JCM 3093</strain>
    </source>
</reference>
<evidence type="ECO:0000256" key="1">
    <source>
        <dbReference type="SAM" id="MobiDB-lite"/>
    </source>
</evidence>
<proteinExistence type="predicted"/>
<comment type="caution">
    <text evidence="2">The sequence shown here is derived from an EMBL/GenBank/DDBJ whole genome shotgun (WGS) entry which is preliminary data.</text>
</comment>
<evidence type="ECO:0000313" key="3">
    <source>
        <dbReference type="Proteomes" id="UP000627984"/>
    </source>
</evidence>
<dbReference type="EMBL" id="BMQD01000008">
    <property type="protein sequence ID" value="GGK68662.1"/>
    <property type="molecule type" value="Genomic_DNA"/>
</dbReference>
<name>A0AA37F4P1_9ACTN</name>